<feature type="region of interest" description="Disordered" evidence="1">
    <location>
        <begin position="1"/>
        <end position="117"/>
    </location>
</feature>
<keyword evidence="2" id="KW-0472">Membrane</keyword>
<feature type="transmembrane region" description="Helical" evidence="2">
    <location>
        <begin position="320"/>
        <end position="341"/>
    </location>
</feature>
<keyword evidence="2" id="KW-1133">Transmembrane helix</keyword>
<feature type="compositionally biased region" description="Polar residues" evidence="1">
    <location>
        <begin position="154"/>
        <end position="168"/>
    </location>
</feature>
<feature type="compositionally biased region" description="Polar residues" evidence="1">
    <location>
        <begin position="210"/>
        <end position="224"/>
    </location>
</feature>
<dbReference type="AlphaFoldDB" id="A0AAV1DRY0"/>
<evidence type="ECO:0000256" key="1">
    <source>
        <dbReference type="SAM" id="MobiDB-lite"/>
    </source>
</evidence>
<feature type="compositionally biased region" description="Polar residues" evidence="1">
    <location>
        <begin position="25"/>
        <end position="50"/>
    </location>
</feature>
<feature type="compositionally biased region" description="Basic and acidic residues" evidence="1">
    <location>
        <begin position="169"/>
        <end position="178"/>
    </location>
</feature>
<keyword evidence="4" id="KW-1185">Reference proteome</keyword>
<feature type="region of interest" description="Disordered" evidence="1">
    <location>
        <begin position="154"/>
        <end position="224"/>
    </location>
</feature>
<evidence type="ECO:0000313" key="3">
    <source>
        <dbReference type="EMBL" id="CAI9110072.1"/>
    </source>
</evidence>
<protein>
    <submittedName>
        <fullName evidence="3">OLC1v1010036C1</fullName>
    </submittedName>
</protein>
<sequence length="400" mass="44636">MESNQDRKIVEPQTAPNVQPVALENQKQSYSSKINQITQTASSSPGQITVRNHPENEPGESRTMKHRKIVQRQTAPKVHPLAPENQQKSKLKSFIQTDSSSPGQITVPEQTRNRHENEPGKFKAIRHRKIVLPQTAPNVHPLSESLKFQSTIQTASSSPGQITVPEQTRNQHEHETGKLRAIRHQKIVQPQTAPNVQPVAPENRERSDSSKLQSNMQTASSSPGQITVLEQTINQHETEPGSALSPTSKLPSKKLSLHHIHHIQCRPLSSQIIRLEVIIYAQNIIELEALIKIIEDLLATSSPREWWGWKTLFGAKESRVALAANATTIFYFWVGTIFYFLEAFKYPSLLQPPYQVRGHHLGLPGLQESSGGGGLIPGFPQFPGYLGPGNHPARPLFTPR</sequence>
<dbReference type="Proteomes" id="UP001161247">
    <property type="component" value="Chromosome 6"/>
</dbReference>
<evidence type="ECO:0000313" key="4">
    <source>
        <dbReference type="Proteomes" id="UP001161247"/>
    </source>
</evidence>
<evidence type="ECO:0000256" key="2">
    <source>
        <dbReference type="SAM" id="Phobius"/>
    </source>
</evidence>
<organism evidence="3 4">
    <name type="scientific">Oldenlandia corymbosa var. corymbosa</name>
    <dbReference type="NCBI Taxonomy" id="529605"/>
    <lineage>
        <taxon>Eukaryota</taxon>
        <taxon>Viridiplantae</taxon>
        <taxon>Streptophyta</taxon>
        <taxon>Embryophyta</taxon>
        <taxon>Tracheophyta</taxon>
        <taxon>Spermatophyta</taxon>
        <taxon>Magnoliopsida</taxon>
        <taxon>eudicotyledons</taxon>
        <taxon>Gunneridae</taxon>
        <taxon>Pentapetalae</taxon>
        <taxon>asterids</taxon>
        <taxon>lamiids</taxon>
        <taxon>Gentianales</taxon>
        <taxon>Rubiaceae</taxon>
        <taxon>Rubioideae</taxon>
        <taxon>Spermacoceae</taxon>
        <taxon>Hedyotis-Oldenlandia complex</taxon>
        <taxon>Oldenlandia</taxon>
    </lineage>
</organism>
<accession>A0AAV1DRY0</accession>
<reference evidence="3" key="1">
    <citation type="submission" date="2023-03" db="EMBL/GenBank/DDBJ databases">
        <authorList>
            <person name="Julca I."/>
        </authorList>
    </citation>
    <scope>NUCLEOTIDE SEQUENCE</scope>
</reference>
<keyword evidence="2" id="KW-0812">Transmembrane</keyword>
<gene>
    <name evidence="3" type="ORF">OLC1_LOCUS17819</name>
</gene>
<dbReference type="EMBL" id="OX459123">
    <property type="protein sequence ID" value="CAI9110072.1"/>
    <property type="molecule type" value="Genomic_DNA"/>
</dbReference>
<feature type="compositionally biased region" description="Basic and acidic residues" evidence="1">
    <location>
        <begin position="1"/>
        <end position="10"/>
    </location>
</feature>
<name>A0AAV1DRY0_OLDCO</name>
<feature type="compositionally biased region" description="Basic and acidic residues" evidence="1">
    <location>
        <begin position="52"/>
        <end position="63"/>
    </location>
</feature>
<feature type="compositionally biased region" description="Polar residues" evidence="1">
    <location>
        <begin position="84"/>
        <end position="110"/>
    </location>
</feature>
<proteinExistence type="predicted"/>